<dbReference type="Gene3D" id="3.30.110.170">
    <property type="entry name" value="Protein of unknown function (DUF541), domain 1"/>
    <property type="match status" value="1"/>
</dbReference>
<dbReference type="AlphaFoldDB" id="A0A0B3S5M1"/>
<sequence>MRISAFLTILALALPLGAPHAASAEGRLSVSGEARIAAVPDMATISLGATGRGKTAVEAMNATSTAVDAILARLSDLGVEARDIQTTQLRVNEQTRWDRDRNEDIFVGYYATNTVRVRIRDMDGIGALLSAVLDDGANQLQSLTFGVQEPREVEDEARRRAVADAIAKAQLYADAAGVTLGPVLELRDTAEPLVRSIVEPEPMVVEEAPAARDVPVAAGEIEVRAEVTMVFSVSE</sequence>
<dbReference type="InterPro" id="IPR052022">
    <property type="entry name" value="26kDa_periplasmic_antigen"/>
</dbReference>
<dbReference type="InterPro" id="IPR007497">
    <property type="entry name" value="SIMPL/DUF541"/>
</dbReference>
<dbReference type="EMBL" id="JSUQ01000014">
    <property type="protein sequence ID" value="KHQ51956.1"/>
    <property type="molecule type" value="Genomic_DNA"/>
</dbReference>
<dbReference type="OrthoDB" id="9813144at2"/>
<organism evidence="1 2">
    <name type="scientific">Mameliella alba</name>
    <dbReference type="NCBI Taxonomy" id="561184"/>
    <lineage>
        <taxon>Bacteria</taxon>
        <taxon>Pseudomonadati</taxon>
        <taxon>Pseudomonadota</taxon>
        <taxon>Alphaproteobacteria</taxon>
        <taxon>Rhodobacterales</taxon>
        <taxon>Roseobacteraceae</taxon>
        <taxon>Mameliella</taxon>
    </lineage>
</organism>
<keyword evidence="2" id="KW-1185">Reference proteome</keyword>
<gene>
    <name evidence="1" type="ORF">OA50_03595</name>
</gene>
<comment type="caution">
    <text evidence="1">The sequence shown here is derived from an EMBL/GenBank/DDBJ whole genome shotgun (WGS) entry which is preliminary data.</text>
</comment>
<dbReference type="GO" id="GO:0006974">
    <property type="term" value="P:DNA damage response"/>
    <property type="evidence" value="ECO:0007669"/>
    <property type="project" value="TreeGrafter"/>
</dbReference>
<dbReference type="Pfam" id="PF04402">
    <property type="entry name" value="SIMPL"/>
    <property type="match status" value="1"/>
</dbReference>
<proteinExistence type="predicted"/>
<dbReference type="Proteomes" id="UP000030960">
    <property type="component" value="Unassembled WGS sequence"/>
</dbReference>
<dbReference type="STRING" id="561184.SAMN05216376_104233"/>
<accession>A0A0B3S5M1</accession>
<dbReference type="Gene3D" id="3.30.70.2970">
    <property type="entry name" value="Protein of unknown function (DUF541), domain 2"/>
    <property type="match status" value="1"/>
</dbReference>
<protein>
    <submittedName>
        <fullName evidence="1">Outer membrane protein, 28kDa</fullName>
    </submittedName>
</protein>
<reference evidence="1 2" key="1">
    <citation type="submission" date="2014-10" db="EMBL/GenBank/DDBJ databases">
        <title>Genome sequence of Ponticoccus sp. strain UMTAT08 isolated from clonal culture of toxic dinoflagellate Alexandrium tamiyavanichii.</title>
        <authorList>
            <person name="Gan H.Y."/>
            <person name="Muhd D.-D."/>
            <person name="Mohd Noor M.E."/>
            <person name="Yeong Y.S."/>
            <person name="Usup G."/>
        </authorList>
    </citation>
    <scope>NUCLEOTIDE SEQUENCE [LARGE SCALE GENOMIC DNA]</scope>
    <source>
        <strain evidence="1 2">UMTAT08</strain>
    </source>
</reference>
<dbReference type="PANTHER" id="PTHR34387">
    <property type="entry name" value="SLR1258 PROTEIN"/>
    <property type="match status" value="1"/>
</dbReference>
<accession>A0A225QT97</accession>
<dbReference type="RefSeq" id="WP_043144211.1">
    <property type="nucleotide sequence ID" value="NZ_JAHVJH010000010.1"/>
</dbReference>
<evidence type="ECO:0000313" key="2">
    <source>
        <dbReference type="Proteomes" id="UP000030960"/>
    </source>
</evidence>
<dbReference type="PANTHER" id="PTHR34387:SF1">
    <property type="entry name" value="PERIPLASMIC IMMUNOGENIC PROTEIN"/>
    <property type="match status" value="1"/>
</dbReference>
<evidence type="ECO:0000313" key="1">
    <source>
        <dbReference type="EMBL" id="KHQ51956.1"/>
    </source>
</evidence>
<name>A0A0B3S5M1_9RHOB</name>